<dbReference type="EMBL" id="QJKC01000022">
    <property type="protein sequence ID" value="PXX41784.1"/>
    <property type="molecule type" value="Genomic_DNA"/>
</dbReference>
<dbReference type="OrthoDB" id="9811754at2"/>
<keyword evidence="6" id="KW-1185">Reference proteome</keyword>
<comment type="subcellular location">
    <subcellularLocation>
        <location evidence="1">Cell envelope</location>
    </subcellularLocation>
</comment>
<feature type="coiled-coil region" evidence="2">
    <location>
        <begin position="94"/>
        <end position="123"/>
    </location>
</feature>
<dbReference type="PRINTS" id="PR01490">
    <property type="entry name" value="RTXTOXIND"/>
</dbReference>
<evidence type="ECO:0000259" key="4">
    <source>
        <dbReference type="Pfam" id="PF25885"/>
    </source>
</evidence>
<evidence type="ECO:0000313" key="6">
    <source>
        <dbReference type="Proteomes" id="UP000248395"/>
    </source>
</evidence>
<keyword evidence="2" id="KW-0175">Coiled coil</keyword>
<evidence type="ECO:0000256" key="3">
    <source>
        <dbReference type="SAM" id="Phobius"/>
    </source>
</evidence>
<evidence type="ECO:0000313" key="5">
    <source>
        <dbReference type="EMBL" id="PXX41784.1"/>
    </source>
</evidence>
<dbReference type="GO" id="GO:0055085">
    <property type="term" value="P:transmembrane transport"/>
    <property type="evidence" value="ECO:0007669"/>
    <property type="project" value="InterPro"/>
</dbReference>
<dbReference type="Proteomes" id="UP000248395">
    <property type="component" value="Unassembled WGS sequence"/>
</dbReference>
<dbReference type="InterPro" id="IPR050739">
    <property type="entry name" value="MFP"/>
</dbReference>
<feature type="transmembrane region" description="Helical" evidence="3">
    <location>
        <begin position="25"/>
        <end position="46"/>
    </location>
</feature>
<comment type="caution">
    <text evidence="5">The sequence shown here is derived from an EMBL/GenBank/DDBJ whole genome shotgun (WGS) entry which is preliminary data.</text>
</comment>
<dbReference type="GO" id="GO:0030313">
    <property type="term" value="C:cell envelope"/>
    <property type="evidence" value="ECO:0007669"/>
    <property type="project" value="UniProtKB-SubCell"/>
</dbReference>
<dbReference type="Gene3D" id="2.40.30.170">
    <property type="match status" value="1"/>
</dbReference>
<name>A0A318J338_9NEIS</name>
<evidence type="ECO:0000256" key="2">
    <source>
        <dbReference type="SAM" id="Coils"/>
    </source>
</evidence>
<feature type="domain" description="Multidrug export protein EmrA/FarA alpha-helical hairpin" evidence="4">
    <location>
        <begin position="98"/>
        <end position="246"/>
    </location>
</feature>
<dbReference type="AlphaFoldDB" id="A0A318J338"/>
<proteinExistence type="predicted"/>
<dbReference type="Gene3D" id="1.10.287.470">
    <property type="entry name" value="Helix hairpin bin"/>
    <property type="match status" value="1"/>
</dbReference>
<protein>
    <submittedName>
        <fullName evidence="5">Membrane fusion protein (Multidrug efflux system)</fullName>
    </submittedName>
</protein>
<dbReference type="InterPro" id="IPR058633">
    <property type="entry name" value="EmrA/FarA_HH"/>
</dbReference>
<keyword evidence="3" id="KW-0812">Transmembrane</keyword>
<accession>A0A318J338</accession>
<dbReference type="PANTHER" id="PTHR30386">
    <property type="entry name" value="MEMBRANE FUSION SUBUNIT OF EMRAB-TOLC MULTIDRUG EFFLUX PUMP"/>
    <property type="match status" value="1"/>
</dbReference>
<reference evidence="5 6" key="1">
    <citation type="submission" date="2018-05" db="EMBL/GenBank/DDBJ databases">
        <title>Genomic Encyclopedia of Type Strains, Phase IV (KMG-IV): sequencing the most valuable type-strain genomes for metagenomic binning, comparative biology and taxonomic classification.</title>
        <authorList>
            <person name="Goeker M."/>
        </authorList>
    </citation>
    <scope>NUCLEOTIDE SEQUENCE [LARGE SCALE GENOMIC DNA]</scope>
    <source>
        <strain evidence="5 6">DSM 25134</strain>
    </source>
</reference>
<dbReference type="RefSeq" id="WP_110313721.1">
    <property type="nucleotide sequence ID" value="NZ_QJKC01000022.1"/>
</dbReference>
<sequence>MSAHTDTLPAATAATPAAPAQRKKLFLLLGSAIAVAALGYGSYWALVASHYVSTDNAYVATEIAQVTPEVSGTVRSVTVVDTQRVKKGDVLLQLDDKDARLALAQAEADLARAQRRVQGYFANDESLTAQVQSRLAEQARAAAQLVSARSDLERSRLDYSRRQALARNGSVSGEELSNAGNALAVAEAAFHAAEAGARQSEANYRAALGALKNNQALTADSTVATNPEVLLARARRDQARLDLERTIIRAPLDGTVAKRQVQLGQRVQAGAPLLSIAPLQQAHVDANFKEVQLEKVRLGQPVKLTADLYGDSVEYHGKVVGLAGGSGSSFAVIPAQNATGNWIKVVQRLPVRIALDPAELRAHPLSVGLSMNATIDTRSH</sequence>
<dbReference type="Gene3D" id="2.40.50.100">
    <property type="match status" value="1"/>
</dbReference>
<dbReference type="PANTHER" id="PTHR30386:SF19">
    <property type="entry name" value="MULTIDRUG EXPORT PROTEIN EMRA-RELATED"/>
    <property type="match status" value="1"/>
</dbReference>
<gene>
    <name evidence="5" type="ORF">DFR38_1226</name>
</gene>
<dbReference type="SUPFAM" id="SSF111369">
    <property type="entry name" value="HlyD-like secretion proteins"/>
    <property type="match status" value="2"/>
</dbReference>
<dbReference type="Pfam" id="PF25885">
    <property type="entry name" value="HH_EMRA"/>
    <property type="match status" value="1"/>
</dbReference>
<keyword evidence="3" id="KW-1133">Transmembrane helix</keyword>
<keyword evidence="3" id="KW-0472">Membrane</keyword>
<organism evidence="5 6">
    <name type="scientific">Aquitalea magnusonii</name>
    <dbReference type="NCBI Taxonomy" id="332411"/>
    <lineage>
        <taxon>Bacteria</taxon>
        <taxon>Pseudomonadati</taxon>
        <taxon>Pseudomonadota</taxon>
        <taxon>Betaproteobacteria</taxon>
        <taxon>Neisseriales</taxon>
        <taxon>Chromobacteriaceae</taxon>
        <taxon>Aquitalea</taxon>
    </lineage>
</organism>
<evidence type="ECO:0000256" key="1">
    <source>
        <dbReference type="ARBA" id="ARBA00004196"/>
    </source>
</evidence>